<proteinExistence type="predicted"/>
<dbReference type="AlphaFoldDB" id="A0A5M8FVS1"/>
<organism evidence="3 4">
    <name type="scientific">Thiohalocapsa marina</name>
    <dbReference type="NCBI Taxonomy" id="424902"/>
    <lineage>
        <taxon>Bacteria</taxon>
        <taxon>Pseudomonadati</taxon>
        <taxon>Pseudomonadota</taxon>
        <taxon>Gammaproteobacteria</taxon>
        <taxon>Chromatiales</taxon>
        <taxon>Chromatiaceae</taxon>
        <taxon>Thiohalocapsa</taxon>
    </lineage>
</organism>
<evidence type="ECO:0000256" key="2">
    <source>
        <dbReference type="SAM" id="SignalP"/>
    </source>
</evidence>
<dbReference type="Pfam" id="PF09676">
    <property type="entry name" value="TraV"/>
    <property type="match status" value="1"/>
</dbReference>
<evidence type="ECO:0000313" key="3">
    <source>
        <dbReference type="EMBL" id="KAA6187922.1"/>
    </source>
</evidence>
<comment type="caution">
    <text evidence="3">The sequence shown here is derived from an EMBL/GenBank/DDBJ whole genome shotgun (WGS) entry which is preliminary data.</text>
</comment>
<evidence type="ECO:0000313" key="4">
    <source>
        <dbReference type="Proteomes" id="UP000322981"/>
    </source>
</evidence>
<dbReference type="Proteomes" id="UP000322981">
    <property type="component" value="Unassembled WGS sequence"/>
</dbReference>
<sequence>MSLSVSTTGVLLTAALALSLGGCASTTPSTVSDPAADRPAGVLDSLQAYQPAAAKKTRKQAKSGPAKARAQAPKTAALAQTSAPTPRREPARIMRLWIAPWEDANGNLHGASFVYTEVQPQRWQLDDPATRNATLVLRPLQIEPRAVTSGRQ</sequence>
<protein>
    <submittedName>
        <fullName evidence="3">TraV family lipoprotein</fullName>
    </submittedName>
</protein>
<keyword evidence="3" id="KW-0449">Lipoprotein</keyword>
<keyword evidence="2" id="KW-0732">Signal</keyword>
<dbReference type="EMBL" id="VWXX01000001">
    <property type="protein sequence ID" value="KAA6187922.1"/>
    <property type="molecule type" value="Genomic_DNA"/>
</dbReference>
<name>A0A5M8FVS1_9GAMM</name>
<evidence type="ECO:0000256" key="1">
    <source>
        <dbReference type="SAM" id="MobiDB-lite"/>
    </source>
</evidence>
<reference evidence="3 4" key="1">
    <citation type="submission" date="2019-09" db="EMBL/GenBank/DDBJ databases">
        <title>Whole-genome sequence of the purple sulfur bacterium Thiohalocapsa marina DSM 19078.</title>
        <authorList>
            <person name="Kyndt J.A."/>
            <person name="Meyer T.E."/>
        </authorList>
    </citation>
    <scope>NUCLEOTIDE SEQUENCE [LARGE SCALE GENOMIC DNA]</scope>
    <source>
        <strain evidence="3 4">DSM 19078</strain>
    </source>
</reference>
<dbReference type="RefSeq" id="WP_150089640.1">
    <property type="nucleotide sequence ID" value="NZ_VWXX01000001.1"/>
</dbReference>
<feature type="chain" id="PRO_5024415397" evidence="2">
    <location>
        <begin position="25"/>
        <end position="152"/>
    </location>
</feature>
<feature type="compositionally biased region" description="Low complexity" evidence="1">
    <location>
        <begin position="65"/>
        <end position="81"/>
    </location>
</feature>
<keyword evidence="4" id="KW-1185">Reference proteome</keyword>
<dbReference type="OrthoDB" id="5767869at2"/>
<dbReference type="InterPro" id="IPR014118">
    <property type="entry name" value="T4SS_TraV"/>
</dbReference>
<feature type="signal peptide" evidence="2">
    <location>
        <begin position="1"/>
        <end position="24"/>
    </location>
</feature>
<gene>
    <name evidence="3" type="ORF">F2Q65_01455</name>
</gene>
<accession>A0A5M8FVS1</accession>
<feature type="region of interest" description="Disordered" evidence="1">
    <location>
        <begin position="51"/>
        <end position="89"/>
    </location>
</feature>